<dbReference type="PROSITE" id="PS50943">
    <property type="entry name" value="HTH_CROC1"/>
    <property type="match status" value="1"/>
</dbReference>
<dbReference type="InterPro" id="IPR010982">
    <property type="entry name" value="Lambda_DNA-bd_dom_sf"/>
</dbReference>
<reference evidence="4 6" key="3">
    <citation type="submission" date="2017-07" db="EMBL/GenBank/DDBJ databases">
        <title>Prevalence of linear plasmids in Cutibacterium (Propionibacterium) acnes isolates obtained from prostatic tissue.</title>
        <authorList>
            <person name="Davidsson S."/>
            <person name="Carlsson J."/>
            <person name="Molling P."/>
            <person name="Andren O."/>
            <person name="Andersson S.-O."/>
            <person name="Brzuszkiewicz E."/>
            <person name="Poehlein A."/>
            <person name="Al-Zeer M."/>
            <person name="Brinkmann V."/>
            <person name="Scavenius C."/>
            <person name="Nazipi S."/>
            <person name="Soderquist B."/>
            <person name="Bruggemann H."/>
        </authorList>
    </citation>
    <scope>NUCLEOTIDE SEQUENCE [LARGE SCALE GENOMIC DNA]</scope>
    <source>
        <strain evidence="4 6">DSM 753</strain>
    </source>
</reference>
<dbReference type="Proteomes" id="UP000220611">
    <property type="component" value="Unassembled WGS sequence"/>
</dbReference>
<dbReference type="EMBL" id="ABCB02000019">
    <property type="protein sequence ID" value="EDO60696.1"/>
    <property type="molecule type" value="Genomic_DNA"/>
</dbReference>
<evidence type="ECO:0000313" key="6">
    <source>
        <dbReference type="Proteomes" id="UP000220611"/>
    </source>
</evidence>
<dbReference type="EMBL" id="NOXF01000004">
    <property type="protein sequence ID" value="PEQ24707.1"/>
    <property type="molecule type" value="Genomic_DNA"/>
</dbReference>
<feature type="domain" description="HTH cro/C1-type" evidence="2">
    <location>
        <begin position="8"/>
        <end position="62"/>
    </location>
</feature>
<keyword evidence="6" id="KW-1185">Reference proteome</keyword>
<comment type="caution">
    <text evidence="3">The sequence shown here is derived from an EMBL/GenBank/DDBJ whole genome shotgun (WGS) entry which is preliminary data.</text>
</comment>
<gene>
    <name evidence="4" type="ORF">CH238_07010</name>
    <name evidence="3" type="ORF">CLOLEP_02293</name>
</gene>
<sequence>MFDFGNHLRMLRERYGISQEELGRRVGRAGSVISNYENNIKIPTLDVLTTMARIYNVSLDYLVGFDKKDQVVLEGMTDGQRELIHLLVKELKESTKPKNGGLSADQQEILNLIMQEFSK</sequence>
<dbReference type="Gene3D" id="1.10.260.40">
    <property type="entry name" value="lambda repressor-like DNA-binding domains"/>
    <property type="match status" value="1"/>
</dbReference>
<keyword evidence="1 3" id="KW-0238">DNA-binding</keyword>
<protein>
    <submittedName>
        <fullName evidence="3">DNA-binding helix-turn-helix protein</fullName>
    </submittedName>
    <submittedName>
        <fullName evidence="4">XRE family transcriptional regulator</fullName>
    </submittedName>
</protein>
<reference evidence="3 5" key="1">
    <citation type="submission" date="2007-08" db="EMBL/GenBank/DDBJ databases">
        <title>Draft genome sequence of Clostridium leptum (DSM 753).</title>
        <authorList>
            <person name="Sudarsanam P."/>
            <person name="Ley R."/>
            <person name="Guruge J."/>
            <person name="Turnbaugh P.J."/>
            <person name="Mahowald M."/>
            <person name="Liep D."/>
            <person name="Gordon J."/>
        </authorList>
    </citation>
    <scope>NUCLEOTIDE SEQUENCE [LARGE SCALE GENOMIC DNA]</scope>
    <source>
        <strain evidence="3 5">DSM 753</strain>
    </source>
</reference>
<dbReference type="Pfam" id="PF01381">
    <property type="entry name" value="HTH_3"/>
    <property type="match status" value="1"/>
</dbReference>
<evidence type="ECO:0000313" key="5">
    <source>
        <dbReference type="Proteomes" id="UP000003490"/>
    </source>
</evidence>
<dbReference type="HOGENOM" id="CLU_066192_4_2_9"/>
<dbReference type="PANTHER" id="PTHR46558:SF11">
    <property type="entry name" value="HTH-TYPE TRANSCRIPTIONAL REGULATOR XRE"/>
    <property type="match status" value="1"/>
</dbReference>
<evidence type="ECO:0000313" key="4">
    <source>
        <dbReference type="EMBL" id="PEQ24707.1"/>
    </source>
</evidence>
<dbReference type="OrthoDB" id="1856733at2"/>
<dbReference type="CDD" id="cd00093">
    <property type="entry name" value="HTH_XRE"/>
    <property type="match status" value="1"/>
</dbReference>
<accession>A7VUP6</accession>
<organism evidence="3 5">
    <name type="scientific">[Clostridium] leptum DSM 753</name>
    <dbReference type="NCBI Taxonomy" id="428125"/>
    <lineage>
        <taxon>Bacteria</taxon>
        <taxon>Bacillati</taxon>
        <taxon>Bacillota</taxon>
        <taxon>Clostridia</taxon>
        <taxon>Eubacteriales</taxon>
        <taxon>Oscillospiraceae</taxon>
        <taxon>Oscillospiraceae incertae sedis</taxon>
    </lineage>
</organism>
<evidence type="ECO:0000256" key="1">
    <source>
        <dbReference type="ARBA" id="ARBA00023125"/>
    </source>
</evidence>
<dbReference type="AlphaFoldDB" id="A7VUP6"/>
<evidence type="ECO:0000259" key="2">
    <source>
        <dbReference type="PROSITE" id="PS50943"/>
    </source>
</evidence>
<dbReference type="GO" id="GO:0003677">
    <property type="term" value="F:DNA binding"/>
    <property type="evidence" value="ECO:0007669"/>
    <property type="project" value="UniProtKB-KW"/>
</dbReference>
<dbReference type="Proteomes" id="UP000003490">
    <property type="component" value="Unassembled WGS sequence"/>
</dbReference>
<dbReference type="SMART" id="SM00530">
    <property type="entry name" value="HTH_XRE"/>
    <property type="match status" value="1"/>
</dbReference>
<name>A7VUP6_9FIRM</name>
<proteinExistence type="predicted"/>
<dbReference type="eggNOG" id="COG1396">
    <property type="taxonomic scope" value="Bacteria"/>
</dbReference>
<reference evidence="3 5" key="2">
    <citation type="submission" date="2007-08" db="EMBL/GenBank/DDBJ databases">
        <authorList>
            <person name="Fulton L."/>
            <person name="Clifton S."/>
            <person name="Fulton B."/>
            <person name="Xu J."/>
            <person name="Minx P."/>
            <person name="Pepin K.H."/>
            <person name="Johnson M."/>
            <person name="Thiruvilangam P."/>
            <person name="Bhonagiri V."/>
            <person name="Nash W.E."/>
            <person name="Wang C."/>
            <person name="Mardis E.R."/>
            <person name="Wilson R.K."/>
        </authorList>
    </citation>
    <scope>NUCLEOTIDE SEQUENCE [LARGE SCALE GENOMIC DNA]</scope>
    <source>
        <strain evidence="3 5">DSM 753</strain>
    </source>
</reference>
<dbReference type="InterPro" id="IPR001387">
    <property type="entry name" value="Cro/C1-type_HTH"/>
</dbReference>
<dbReference type="SUPFAM" id="SSF47413">
    <property type="entry name" value="lambda repressor-like DNA-binding domains"/>
    <property type="match status" value="1"/>
</dbReference>
<dbReference type="PANTHER" id="PTHR46558">
    <property type="entry name" value="TRACRIPTIONAL REGULATORY PROTEIN-RELATED-RELATED"/>
    <property type="match status" value="1"/>
</dbReference>
<evidence type="ECO:0000313" key="3">
    <source>
        <dbReference type="EMBL" id="EDO60696.1"/>
    </source>
</evidence>